<organism evidence="2 3">
    <name type="scientific">Trifolium medium</name>
    <dbReference type="NCBI Taxonomy" id="97028"/>
    <lineage>
        <taxon>Eukaryota</taxon>
        <taxon>Viridiplantae</taxon>
        <taxon>Streptophyta</taxon>
        <taxon>Embryophyta</taxon>
        <taxon>Tracheophyta</taxon>
        <taxon>Spermatophyta</taxon>
        <taxon>Magnoliopsida</taxon>
        <taxon>eudicotyledons</taxon>
        <taxon>Gunneridae</taxon>
        <taxon>Pentapetalae</taxon>
        <taxon>rosids</taxon>
        <taxon>fabids</taxon>
        <taxon>Fabales</taxon>
        <taxon>Fabaceae</taxon>
        <taxon>Papilionoideae</taxon>
        <taxon>50 kb inversion clade</taxon>
        <taxon>NPAAA clade</taxon>
        <taxon>Hologalegina</taxon>
        <taxon>IRL clade</taxon>
        <taxon>Trifolieae</taxon>
        <taxon>Trifolium</taxon>
    </lineage>
</organism>
<evidence type="ECO:0000256" key="1">
    <source>
        <dbReference type="SAM" id="Phobius"/>
    </source>
</evidence>
<reference evidence="2 3" key="1">
    <citation type="journal article" date="2018" name="Front. Plant Sci.">
        <title>Red Clover (Trifolium pratense) and Zigzag Clover (T. medium) - A Picture of Genomic Similarities and Differences.</title>
        <authorList>
            <person name="Dluhosova J."/>
            <person name="Istvanek J."/>
            <person name="Nedelnik J."/>
            <person name="Repkova J."/>
        </authorList>
    </citation>
    <scope>NUCLEOTIDE SEQUENCE [LARGE SCALE GENOMIC DNA]</scope>
    <source>
        <strain evidence="3">cv. 10/8</strain>
        <tissue evidence="2">Leaf</tissue>
    </source>
</reference>
<dbReference type="AlphaFoldDB" id="A0A392U3H7"/>
<proteinExistence type="predicted"/>
<keyword evidence="1" id="KW-0812">Transmembrane</keyword>
<protein>
    <submittedName>
        <fullName evidence="2">Uncharacterized protein</fullName>
    </submittedName>
</protein>
<comment type="caution">
    <text evidence="2">The sequence shown here is derived from an EMBL/GenBank/DDBJ whole genome shotgun (WGS) entry which is preliminary data.</text>
</comment>
<dbReference type="Proteomes" id="UP000265520">
    <property type="component" value="Unassembled WGS sequence"/>
</dbReference>
<keyword evidence="3" id="KW-1185">Reference proteome</keyword>
<accession>A0A392U3H7</accession>
<keyword evidence="1" id="KW-0472">Membrane</keyword>
<evidence type="ECO:0000313" key="2">
    <source>
        <dbReference type="EMBL" id="MCI67648.1"/>
    </source>
</evidence>
<keyword evidence="1" id="KW-1133">Transmembrane helix</keyword>
<sequence length="41" mass="4577">VDESLALPLFLLLVLLFLLYALALGFLASMFFAQGKKDMNE</sequence>
<name>A0A392U3H7_9FABA</name>
<feature type="non-terminal residue" evidence="2">
    <location>
        <position position="1"/>
    </location>
</feature>
<feature type="transmembrane region" description="Helical" evidence="1">
    <location>
        <begin position="6"/>
        <end position="33"/>
    </location>
</feature>
<evidence type="ECO:0000313" key="3">
    <source>
        <dbReference type="Proteomes" id="UP000265520"/>
    </source>
</evidence>
<dbReference type="EMBL" id="LXQA010721102">
    <property type="protein sequence ID" value="MCI67648.1"/>
    <property type="molecule type" value="Genomic_DNA"/>
</dbReference>